<dbReference type="CDD" id="cd01106">
    <property type="entry name" value="HTH_TipAL-Mta"/>
    <property type="match status" value="1"/>
</dbReference>
<keyword evidence="3" id="KW-0010">Activator</keyword>
<dbReference type="PROSITE" id="PS00552">
    <property type="entry name" value="HTH_MERR_1"/>
    <property type="match status" value="1"/>
</dbReference>
<dbReference type="Gene3D" id="1.10.490.50">
    <property type="entry name" value="Antibiotic binding domain of TipA-like multidrug resistance regulators"/>
    <property type="match status" value="1"/>
</dbReference>
<evidence type="ECO:0000256" key="2">
    <source>
        <dbReference type="ARBA" id="ARBA00023125"/>
    </source>
</evidence>
<evidence type="ECO:0000259" key="5">
    <source>
        <dbReference type="PROSITE" id="PS50937"/>
    </source>
</evidence>
<dbReference type="SUPFAM" id="SSF46955">
    <property type="entry name" value="Putative DNA-binding domain"/>
    <property type="match status" value="1"/>
</dbReference>
<comment type="caution">
    <text evidence="6">The sequence shown here is derived from an EMBL/GenBank/DDBJ whole genome shotgun (WGS) entry which is preliminary data.</text>
</comment>
<organism evidence="6 7">
    <name type="scientific">Sanguibacter suaedae</name>
    <dbReference type="NCBI Taxonomy" id="2795737"/>
    <lineage>
        <taxon>Bacteria</taxon>
        <taxon>Bacillati</taxon>
        <taxon>Actinomycetota</taxon>
        <taxon>Actinomycetes</taxon>
        <taxon>Micrococcales</taxon>
        <taxon>Sanguibacteraceae</taxon>
        <taxon>Sanguibacter</taxon>
    </lineage>
</organism>
<evidence type="ECO:0000313" key="7">
    <source>
        <dbReference type="Proteomes" id="UP000602087"/>
    </source>
</evidence>
<feature type="domain" description="HTH merR-type" evidence="5">
    <location>
        <begin position="30"/>
        <end position="99"/>
    </location>
</feature>
<keyword evidence="7" id="KW-1185">Reference proteome</keyword>
<dbReference type="PANTHER" id="PTHR30204">
    <property type="entry name" value="REDOX-CYCLING DRUG-SENSING TRANSCRIPTIONAL ACTIVATOR SOXR"/>
    <property type="match status" value="1"/>
</dbReference>
<dbReference type="GO" id="GO:0003677">
    <property type="term" value="F:DNA binding"/>
    <property type="evidence" value="ECO:0007669"/>
    <property type="project" value="UniProtKB-KW"/>
</dbReference>
<sequence length="288" mass="31601">MTILPVAAVSRAADTLVAVTRAATDKTHRGMTIGEVASSVGVSVRTLHHWDAIDLVRPSERTPSGYRSYTPADVARIHRVLIYRELGLPLGEIAKILSAPLIDATGSLRQQRAQLLQRIGRLQSMVGSVDRMIEATSSGILMSPEEQSEAFGPGWDPGWVSEAQERWGQSPQWLEYAEHAAHRRGEDWQEVASATKALEQDLAVAKREAIPPGSAAANILAERHRASMASYFDCTHAMHVCLGRMYVSEPRFNAHYEALEPGLAQWVSDVIDANARHHGLDPATATWE</sequence>
<protein>
    <submittedName>
        <fullName evidence="6">MerR family transcriptional regulator</fullName>
    </submittedName>
</protein>
<dbReference type="EMBL" id="JAEINH010000009">
    <property type="protein sequence ID" value="MBI9115655.1"/>
    <property type="molecule type" value="Genomic_DNA"/>
</dbReference>
<dbReference type="InterPro" id="IPR009061">
    <property type="entry name" value="DNA-bd_dom_put_sf"/>
</dbReference>
<dbReference type="PANTHER" id="PTHR30204:SF90">
    <property type="entry name" value="HTH-TYPE TRANSCRIPTIONAL ACTIVATOR MTA"/>
    <property type="match status" value="1"/>
</dbReference>
<dbReference type="Pfam" id="PF13411">
    <property type="entry name" value="MerR_1"/>
    <property type="match status" value="1"/>
</dbReference>
<dbReference type="Pfam" id="PF07739">
    <property type="entry name" value="TipAS"/>
    <property type="match status" value="1"/>
</dbReference>
<proteinExistence type="predicted"/>
<gene>
    <name evidence="6" type="ORF">JAV76_11585</name>
</gene>
<dbReference type="Proteomes" id="UP000602087">
    <property type="component" value="Unassembled WGS sequence"/>
</dbReference>
<accession>A0A934IBI6</accession>
<keyword evidence="2" id="KW-0238">DNA-binding</keyword>
<dbReference type="GO" id="GO:0003700">
    <property type="term" value="F:DNA-binding transcription factor activity"/>
    <property type="evidence" value="ECO:0007669"/>
    <property type="project" value="InterPro"/>
</dbReference>
<evidence type="ECO:0000256" key="3">
    <source>
        <dbReference type="ARBA" id="ARBA00023159"/>
    </source>
</evidence>
<dbReference type="PROSITE" id="PS50937">
    <property type="entry name" value="HTH_MERR_2"/>
    <property type="match status" value="1"/>
</dbReference>
<dbReference type="PRINTS" id="PR00040">
    <property type="entry name" value="HTHMERR"/>
</dbReference>
<keyword evidence="1" id="KW-0805">Transcription regulation</keyword>
<name>A0A934IBI6_9MICO</name>
<evidence type="ECO:0000256" key="1">
    <source>
        <dbReference type="ARBA" id="ARBA00023015"/>
    </source>
</evidence>
<dbReference type="Gene3D" id="1.10.1660.10">
    <property type="match status" value="1"/>
</dbReference>
<dbReference type="InterPro" id="IPR012925">
    <property type="entry name" value="TipAS_dom"/>
</dbReference>
<evidence type="ECO:0000256" key="4">
    <source>
        <dbReference type="ARBA" id="ARBA00023163"/>
    </source>
</evidence>
<evidence type="ECO:0000313" key="6">
    <source>
        <dbReference type="EMBL" id="MBI9115655.1"/>
    </source>
</evidence>
<keyword evidence="4" id="KW-0804">Transcription</keyword>
<reference evidence="6" key="1">
    <citation type="submission" date="2020-12" db="EMBL/GenBank/DDBJ databases">
        <title>Sanguibacter suaedae sp. nov., isolated from Suaeda aralocaspica.</title>
        <authorList>
            <person name="Ma Q."/>
        </authorList>
    </citation>
    <scope>NUCLEOTIDE SEQUENCE</scope>
    <source>
        <strain evidence="6">YZGR15</strain>
    </source>
</reference>
<dbReference type="InterPro" id="IPR047057">
    <property type="entry name" value="MerR_fam"/>
</dbReference>
<dbReference type="InterPro" id="IPR036244">
    <property type="entry name" value="TipA-like_antibiotic-bd"/>
</dbReference>
<dbReference type="InterPro" id="IPR000551">
    <property type="entry name" value="MerR-type_HTH_dom"/>
</dbReference>
<dbReference type="SMART" id="SM00422">
    <property type="entry name" value="HTH_MERR"/>
    <property type="match status" value="1"/>
</dbReference>
<dbReference type="SUPFAM" id="SSF89082">
    <property type="entry name" value="Antibiotic binding domain of TipA-like multidrug resistance regulators"/>
    <property type="match status" value="1"/>
</dbReference>
<dbReference type="AlphaFoldDB" id="A0A934IBI6"/>